<reference evidence="1" key="1">
    <citation type="journal article" date="2021" name="Proc. Natl. Acad. Sci. U.S.A.">
        <title>A Catalog of Tens of Thousands of Viruses from Human Metagenomes Reveals Hidden Associations with Chronic Diseases.</title>
        <authorList>
            <person name="Tisza M.J."/>
            <person name="Buck C.B."/>
        </authorList>
    </citation>
    <scope>NUCLEOTIDE SEQUENCE</scope>
    <source>
        <strain evidence="1">CtijX18</strain>
    </source>
</reference>
<dbReference type="Pfam" id="PF23806">
    <property type="entry name" value="Phage_TTP_14"/>
    <property type="match status" value="1"/>
</dbReference>
<protein>
    <submittedName>
        <fullName evidence="1">Virion structural protein</fullName>
    </submittedName>
</protein>
<sequence length="291" mass="32636">MARIEPVFMTKGTGGFADGIQAPVVGLIEGGNFGYAKQWAAWINNTPYTSRPLISFLLEAPLGFKLLPEGKTHIAILRSLVETIRHRINGLGHKLTVSTDQNQAFGGSGQKYEVFTNVTEDQLNVTMSFWERPGLAIGRYMRYWIEMLMMNMETKYASISTVAGTADYDAMPDMYSMSMLFIEPNATMTKVVQSWIGINMWPKTSGDNEAKHDKENPSETRELQIEFTGIYHYGPGVDFFAQKFLDSIKLINAQVWTEEALHGNAGLDSMVAGSRMSFGETVRNVSRKQFR</sequence>
<name>A0A8S5USI6_9CAUD</name>
<organism evidence="1">
    <name type="scientific">Myoviridae sp. ctijX18</name>
    <dbReference type="NCBI Taxonomy" id="2825154"/>
    <lineage>
        <taxon>Viruses</taxon>
        <taxon>Duplodnaviria</taxon>
        <taxon>Heunggongvirae</taxon>
        <taxon>Uroviricota</taxon>
        <taxon>Caudoviricetes</taxon>
    </lineage>
</organism>
<dbReference type="InterPro" id="IPR057119">
    <property type="entry name" value="Phage_TTP_14"/>
</dbReference>
<evidence type="ECO:0000313" key="1">
    <source>
        <dbReference type="EMBL" id="DAF97395.1"/>
    </source>
</evidence>
<proteinExistence type="predicted"/>
<dbReference type="EMBL" id="BK016133">
    <property type="protein sequence ID" value="DAF97395.1"/>
    <property type="molecule type" value="Genomic_DNA"/>
</dbReference>
<accession>A0A8S5USI6</accession>